<evidence type="ECO:0000256" key="2">
    <source>
        <dbReference type="ARBA" id="ARBA00022723"/>
    </source>
</evidence>
<protein>
    <recommendedName>
        <fullName evidence="8">Uracil-DNA glycosylase-like domain-containing protein</fullName>
    </recommendedName>
</protein>
<comment type="caution">
    <text evidence="9">The sequence shown here is derived from an EMBL/GenBank/DDBJ whole genome shotgun (WGS) entry which is preliminary data.</text>
</comment>
<evidence type="ECO:0000256" key="7">
    <source>
        <dbReference type="ARBA" id="ARBA00023204"/>
    </source>
</evidence>
<organism evidence="9 10">
    <name type="scientific">Helicobacter equorum</name>
    <dbReference type="NCBI Taxonomy" id="361872"/>
    <lineage>
        <taxon>Bacteria</taxon>
        <taxon>Pseudomonadati</taxon>
        <taxon>Campylobacterota</taxon>
        <taxon>Epsilonproteobacteria</taxon>
        <taxon>Campylobacterales</taxon>
        <taxon>Helicobacteraceae</taxon>
        <taxon>Helicobacter</taxon>
    </lineage>
</organism>
<dbReference type="Gene3D" id="3.40.470.10">
    <property type="entry name" value="Uracil-DNA glycosylase-like domain"/>
    <property type="match status" value="1"/>
</dbReference>
<keyword evidence="6" id="KW-0411">Iron-sulfur</keyword>
<dbReference type="GO" id="GO:0006281">
    <property type="term" value="P:DNA repair"/>
    <property type="evidence" value="ECO:0007669"/>
    <property type="project" value="UniProtKB-KW"/>
</dbReference>
<evidence type="ECO:0000256" key="6">
    <source>
        <dbReference type="ARBA" id="ARBA00023014"/>
    </source>
</evidence>
<evidence type="ECO:0000256" key="5">
    <source>
        <dbReference type="ARBA" id="ARBA00023004"/>
    </source>
</evidence>
<dbReference type="OrthoDB" id="5290748at2"/>
<dbReference type="Pfam" id="PF03167">
    <property type="entry name" value="UDG"/>
    <property type="match status" value="1"/>
</dbReference>
<keyword evidence="2" id="KW-0479">Metal-binding</keyword>
<dbReference type="SUPFAM" id="SSF52141">
    <property type="entry name" value="Uracil-DNA glycosylase-like"/>
    <property type="match status" value="1"/>
</dbReference>
<evidence type="ECO:0000313" key="10">
    <source>
        <dbReference type="Proteomes" id="UP000256514"/>
    </source>
</evidence>
<dbReference type="AlphaFoldDB" id="A0A3D8IQL9"/>
<dbReference type="GO" id="GO:0051539">
    <property type="term" value="F:4 iron, 4 sulfur cluster binding"/>
    <property type="evidence" value="ECO:0007669"/>
    <property type="project" value="UniProtKB-KW"/>
</dbReference>
<dbReference type="Proteomes" id="UP000256514">
    <property type="component" value="Unassembled WGS sequence"/>
</dbReference>
<accession>A0A3D8IQL9</accession>
<reference evidence="9 10" key="1">
    <citation type="submission" date="2018-04" db="EMBL/GenBank/DDBJ databases">
        <title>Novel Campyloabacter and Helicobacter Species and Strains.</title>
        <authorList>
            <person name="Mannion A.J."/>
            <person name="Shen Z."/>
            <person name="Fox J.G."/>
        </authorList>
    </citation>
    <scope>NUCLEOTIDE SEQUENCE [LARGE SCALE GENOMIC DNA]</scope>
    <source>
        <strain evidence="9 10">MIT 12-6600</strain>
    </source>
</reference>
<keyword evidence="4" id="KW-0378">Hydrolase</keyword>
<dbReference type="InterPro" id="IPR036895">
    <property type="entry name" value="Uracil-DNA_glycosylase-like_sf"/>
</dbReference>
<evidence type="ECO:0000256" key="3">
    <source>
        <dbReference type="ARBA" id="ARBA00022763"/>
    </source>
</evidence>
<evidence type="ECO:0000256" key="1">
    <source>
        <dbReference type="ARBA" id="ARBA00022485"/>
    </source>
</evidence>
<keyword evidence="10" id="KW-1185">Reference proteome</keyword>
<keyword evidence="7" id="KW-0234">DNA repair</keyword>
<keyword evidence="3" id="KW-0227">DNA damage</keyword>
<evidence type="ECO:0000256" key="4">
    <source>
        <dbReference type="ARBA" id="ARBA00022801"/>
    </source>
</evidence>
<dbReference type="GO" id="GO:0097506">
    <property type="term" value="F:deaminated base DNA N-glycosylase activity"/>
    <property type="evidence" value="ECO:0007669"/>
    <property type="project" value="UniProtKB-ARBA"/>
</dbReference>
<proteinExistence type="predicted"/>
<evidence type="ECO:0000313" key="9">
    <source>
        <dbReference type="EMBL" id="RDU67196.1"/>
    </source>
</evidence>
<dbReference type="RefSeq" id="WP_115570928.1">
    <property type="nucleotide sequence ID" value="NZ_NXLT01000003.1"/>
</dbReference>
<name>A0A3D8IQL9_9HELI</name>
<gene>
    <name evidence="9" type="ORF">CQA54_04160</name>
</gene>
<evidence type="ECO:0000259" key="8">
    <source>
        <dbReference type="Pfam" id="PF03167"/>
    </source>
</evidence>
<keyword evidence="1" id="KW-0004">4Fe-4S</keyword>
<keyword evidence="5" id="KW-0408">Iron</keyword>
<sequence>MSARIWQLLALKRLYLKRMCGEHFTQLQEKMPQKTHSMTSIMNGRGDELDSLIASCSLCTRSKLTTKRVSGFVNPRALICFITANPLVESTHNQLVFAPNKSATMLQNMITHVFKMSPQACSILSLLKCPVESTPHIDEVSMCLEFLHKQLECIAPKVIVLFGRECAQYILGQNLEGVRDFRDYGRILWHNNRSFLLTYSLGEIMRNPSLKPQVMQHLLVAKGVL</sequence>
<dbReference type="GO" id="GO:0046872">
    <property type="term" value="F:metal ion binding"/>
    <property type="evidence" value="ECO:0007669"/>
    <property type="project" value="UniProtKB-KW"/>
</dbReference>
<dbReference type="EMBL" id="NXLT01000003">
    <property type="protein sequence ID" value="RDU67196.1"/>
    <property type="molecule type" value="Genomic_DNA"/>
</dbReference>
<feature type="domain" description="Uracil-DNA glycosylase-like" evidence="8">
    <location>
        <begin position="71"/>
        <end position="213"/>
    </location>
</feature>
<dbReference type="InterPro" id="IPR005122">
    <property type="entry name" value="Uracil-DNA_glycosylase-like"/>
</dbReference>
<dbReference type="PANTHER" id="PTHR33693">
    <property type="entry name" value="TYPE-5 URACIL-DNA GLYCOSYLASE"/>
    <property type="match status" value="1"/>
</dbReference>
<dbReference type="InterPro" id="IPR051536">
    <property type="entry name" value="UDG_Type-4/5"/>
</dbReference>